<dbReference type="EC" id="3.6.4.12" evidence="11"/>
<evidence type="ECO:0000256" key="2">
    <source>
        <dbReference type="ARBA" id="ARBA00022741"/>
    </source>
</evidence>
<keyword evidence="7" id="KW-0067">ATP-binding</keyword>
<dbReference type="InterPro" id="IPR038726">
    <property type="entry name" value="PDDEXK_AddAB-type"/>
</dbReference>
<evidence type="ECO:0000256" key="1">
    <source>
        <dbReference type="ARBA" id="ARBA00022722"/>
    </source>
</evidence>
<evidence type="ECO:0000256" key="4">
    <source>
        <dbReference type="ARBA" id="ARBA00022801"/>
    </source>
</evidence>
<dbReference type="GO" id="GO:0006310">
    <property type="term" value="P:DNA recombination"/>
    <property type="evidence" value="ECO:0007669"/>
    <property type="project" value="TreeGrafter"/>
</dbReference>
<dbReference type="SUPFAM" id="SSF52540">
    <property type="entry name" value="P-loop containing nucleoside triphosphate hydrolases"/>
    <property type="match status" value="1"/>
</dbReference>
<protein>
    <submittedName>
        <fullName evidence="11">ATP-dependent helicase/deoxyribonuclease subunit B</fullName>
        <ecNumber evidence="11">3.6.4.12</ecNumber>
    </submittedName>
</protein>
<evidence type="ECO:0000313" key="12">
    <source>
        <dbReference type="Proteomes" id="UP000236173"/>
    </source>
</evidence>
<keyword evidence="8" id="KW-0238">DNA-binding</keyword>
<dbReference type="GO" id="GO:0005524">
    <property type="term" value="F:ATP binding"/>
    <property type="evidence" value="ECO:0007669"/>
    <property type="project" value="UniProtKB-KW"/>
</dbReference>
<dbReference type="PANTHER" id="PTHR30591">
    <property type="entry name" value="RECBCD ENZYME SUBUNIT RECC"/>
    <property type="match status" value="1"/>
</dbReference>
<keyword evidence="2" id="KW-0547">Nucleotide-binding</keyword>
<dbReference type="InterPro" id="IPR011604">
    <property type="entry name" value="PDDEXK-like_dom_sf"/>
</dbReference>
<evidence type="ECO:0000256" key="6">
    <source>
        <dbReference type="ARBA" id="ARBA00022839"/>
    </source>
</evidence>
<name>A0A2H5XFJ2_9BACT</name>
<accession>A0A2H5XFJ2</accession>
<evidence type="ECO:0000256" key="9">
    <source>
        <dbReference type="ARBA" id="ARBA00023204"/>
    </source>
</evidence>
<proteinExistence type="predicted"/>
<comment type="caution">
    <text evidence="11">The sequence shown here is derived from an EMBL/GenBank/DDBJ whole genome shotgun (WGS) entry which is preliminary data.</text>
</comment>
<dbReference type="Proteomes" id="UP000236173">
    <property type="component" value="Unassembled WGS sequence"/>
</dbReference>
<keyword evidence="5 11" id="KW-0347">Helicase</keyword>
<dbReference type="GO" id="GO:0006281">
    <property type="term" value="P:DNA repair"/>
    <property type="evidence" value="ECO:0007669"/>
    <property type="project" value="UniProtKB-KW"/>
</dbReference>
<dbReference type="EMBL" id="BEHT01000044">
    <property type="protein sequence ID" value="GBC99954.1"/>
    <property type="molecule type" value="Genomic_DNA"/>
</dbReference>
<dbReference type="PANTHER" id="PTHR30591:SF1">
    <property type="entry name" value="RECBCD ENZYME SUBUNIT RECC"/>
    <property type="match status" value="1"/>
</dbReference>
<dbReference type="Pfam" id="PF12705">
    <property type="entry name" value="PDDEXK_1"/>
    <property type="match status" value="1"/>
</dbReference>
<organism evidence="11 12">
    <name type="scientific">Candidatus Fervidibacter japonicus</name>
    <dbReference type="NCBI Taxonomy" id="2035412"/>
    <lineage>
        <taxon>Bacteria</taxon>
        <taxon>Candidatus Fervidibacterota</taxon>
        <taxon>Candidatus Fervidibacter</taxon>
    </lineage>
</organism>
<feature type="domain" description="PD-(D/E)XK endonuclease-like" evidence="10">
    <location>
        <begin position="734"/>
        <end position="997"/>
    </location>
</feature>
<dbReference type="AlphaFoldDB" id="A0A2H5XFJ2"/>
<reference evidence="12" key="1">
    <citation type="submission" date="2017-09" db="EMBL/GenBank/DDBJ databases">
        <title>Metaegenomics of thermophilic ammonia-oxidizing enrichment culture.</title>
        <authorList>
            <person name="Kato S."/>
            <person name="Suzuki K."/>
        </authorList>
    </citation>
    <scope>NUCLEOTIDE SEQUENCE [LARGE SCALE GENOMIC DNA]</scope>
</reference>
<evidence type="ECO:0000259" key="10">
    <source>
        <dbReference type="Pfam" id="PF12705"/>
    </source>
</evidence>
<dbReference type="GO" id="GO:0003677">
    <property type="term" value="F:DNA binding"/>
    <property type="evidence" value="ECO:0007669"/>
    <property type="project" value="UniProtKB-KW"/>
</dbReference>
<keyword evidence="6" id="KW-0269">Exonuclease</keyword>
<keyword evidence="4 11" id="KW-0378">Hydrolase</keyword>
<evidence type="ECO:0000256" key="8">
    <source>
        <dbReference type="ARBA" id="ARBA00023125"/>
    </source>
</evidence>
<evidence type="ECO:0000256" key="7">
    <source>
        <dbReference type="ARBA" id="ARBA00022840"/>
    </source>
</evidence>
<keyword evidence="3" id="KW-0227">DNA damage</keyword>
<dbReference type="Gene3D" id="3.90.320.10">
    <property type="match status" value="1"/>
</dbReference>
<dbReference type="GO" id="GO:0004527">
    <property type="term" value="F:exonuclease activity"/>
    <property type="evidence" value="ECO:0007669"/>
    <property type="project" value="UniProtKB-KW"/>
</dbReference>
<evidence type="ECO:0000313" key="11">
    <source>
        <dbReference type="EMBL" id="GBC99954.1"/>
    </source>
</evidence>
<keyword evidence="1" id="KW-0540">Nuclease</keyword>
<dbReference type="Gene3D" id="3.40.50.300">
    <property type="entry name" value="P-loop containing nucleotide triphosphate hydrolases"/>
    <property type="match status" value="2"/>
</dbReference>
<dbReference type="GO" id="GO:0003678">
    <property type="term" value="F:DNA helicase activity"/>
    <property type="evidence" value="ECO:0007669"/>
    <property type="project" value="UniProtKB-EC"/>
</dbReference>
<dbReference type="InterPro" id="IPR027417">
    <property type="entry name" value="P-loop_NTPase"/>
</dbReference>
<evidence type="ECO:0000256" key="5">
    <source>
        <dbReference type="ARBA" id="ARBA00022806"/>
    </source>
</evidence>
<gene>
    <name evidence="11" type="primary">addB</name>
    <name evidence="11" type="ORF">HRbin17_02487</name>
</gene>
<sequence length="1015" mass="114731">MIVAVSVHWVCAPRWRALETAALTAWRASNGKALIIVPSAALRQWWLSRLAEEIGGVHGEAVVTLEKFAERLAQSSGASFGRLARPLELRLAAWDAFHAASDLPPQWRVNGIVEVFLDTVEELELHGLTPERVATALPDDPTVAPLTRLWRHWCSVLCERHLWTVGDVLRRGIEAVRRSPDALPSEIIAYGFTALTDLRWQFLQALHTDGAQHIRFFVPCFTDNEPAYRYTHALRRLLHDATLAQECDDEVPDELNAIVRFAFHWQQEAPAFQPTDRVVCIAAAGEEQEVEMAVRVLTQWRREGKLRRYSDALLLARSLDKYLPALEAISARYGVPFAMRTESGQPAHGLQRLFRALAEACRQGLDGARLWQLLPSPYLQVNGEPLLPPERHKEVLQRIRQNLVETDLEHWAQQLAGGDEGRAQQFREFFAAIKALPLKAPARDHAQAWRQLLDRFVTIGAPPVSLRRGVAYRSAIDEQESAALRQVYETLNSLQAWSTPLSLDEFVAVLTDACRFPPQPLADAVPVTTVVEGRGVWVPVVVVLGLNDGDFPQSPSQFELLTDEHRYRLQQSCQLQTPLKFRAQFLVAERMLFMEAVGAATERLVLAYRRTDAEGKPQATSVFLSAAENALCATGWRWQRHERDLGDVLPRDLTEAVDDRDAEQRALFVAFTNADLATEERATVARLLRDEDFRDRLHAEWRRWQEPQRGAWDGNIPSLAEAIVALLRANGLRVTALEDYGHCPYRFFARHLLGLRRPQDITYIVDHRIIGEVWHATMVCFVRAWQERGDLPDEATLRDIAQRVIDEKLVTYPEAMRELVRKRVLEAVGRMWQAEAVERQQGWRPVEVEAVVQLTAARLGDVPDALKPLPITLKIDRLDENDAGERRVVIYRTLTAPSFQDIDDGVALQLPLSALAAGDGVTEAVFLRLLQFTQSGYSRSCRLVAKGSKRPSLTAMRQKATEHAKRFLANIAAAQFAPQPLRHDDSCRACDFKALCRHSKLRLTERRRQSAADES</sequence>
<evidence type="ECO:0000256" key="3">
    <source>
        <dbReference type="ARBA" id="ARBA00022763"/>
    </source>
</evidence>
<keyword evidence="9" id="KW-0234">DNA repair</keyword>